<sequence>METYFVVLQLPGSTELKFVEGKYSPENFWQYAATIISNGKSDIISVRQDTGVSEDLRSHADCSDQFETYLLFYLMLSKEEAMNKNVIFQKISDLLKVANYEVVIDANDNFQLIMRDYLDMTDRDITGHYYGGTHLSA</sequence>
<keyword evidence="2" id="KW-1185">Reference proteome</keyword>
<dbReference type="Proteomes" id="UP001464555">
    <property type="component" value="Unassembled WGS sequence"/>
</dbReference>
<organism evidence="1 2">
    <name type="scientific">Flavobacterium arundinis</name>
    <dbReference type="NCBI Taxonomy" id="3139143"/>
    <lineage>
        <taxon>Bacteria</taxon>
        <taxon>Pseudomonadati</taxon>
        <taxon>Bacteroidota</taxon>
        <taxon>Flavobacteriia</taxon>
        <taxon>Flavobacteriales</taxon>
        <taxon>Flavobacteriaceae</taxon>
        <taxon>Flavobacterium</taxon>
    </lineage>
</organism>
<proteinExistence type="predicted"/>
<accession>A0ABU9HW57</accession>
<gene>
    <name evidence="1" type="ORF">AAEO56_09010</name>
</gene>
<comment type="caution">
    <text evidence="1">The sequence shown here is derived from an EMBL/GenBank/DDBJ whole genome shotgun (WGS) entry which is preliminary data.</text>
</comment>
<evidence type="ECO:0000313" key="1">
    <source>
        <dbReference type="EMBL" id="MEL1244397.1"/>
    </source>
</evidence>
<evidence type="ECO:0000313" key="2">
    <source>
        <dbReference type="Proteomes" id="UP001464555"/>
    </source>
</evidence>
<dbReference type="EMBL" id="JBBYHR010000004">
    <property type="protein sequence ID" value="MEL1244397.1"/>
    <property type="molecule type" value="Genomic_DNA"/>
</dbReference>
<dbReference type="RefSeq" id="WP_341696714.1">
    <property type="nucleotide sequence ID" value="NZ_JBBYHR010000004.1"/>
</dbReference>
<protein>
    <submittedName>
        <fullName evidence="1">Uncharacterized protein</fullName>
    </submittedName>
</protein>
<reference evidence="1 2" key="1">
    <citation type="submission" date="2024-04" db="EMBL/GenBank/DDBJ databases">
        <title>Flavobacterium sp. DGU11 16S ribosomal RNA gene Genome sequencing and assembly.</title>
        <authorList>
            <person name="Park S."/>
        </authorList>
    </citation>
    <scope>NUCLEOTIDE SEQUENCE [LARGE SCALE GENOMIC DNA]</scope>
    <source>
        <strain evidence="1 2">DGU11</strain>
    </source>
</reference>
<name>A0ABU9HW57_9FLAO</name>